<dbReference type="PANTHER" id="PTHR43433">
    <property type="entry name" value="HYDROLASE, ALPHA/BETA FOLD FAMILY PROTEIN"/>
    <property type="match status" value="1"/>
</dbReference>
<dbReference type="GO" id="GO:0016787">
    <property type="term" value="F:hydrolase activity"/>
    <property type="evidence" value="ECO:0007669"/>
    <property type="project" value="UniProtKB-KW"/>
</dbReference>
<dbReference type="Gene3D" id="3.40.50.1820">
    <property type="entry name" value="alpha/beta hydrolase"/>
    <property type="match status" value="1"/>
</dbReference>
<dbReference type="EMBL" id="RCZC01000004">
    <property type="protein sequence ID" value="TPG52050.1"/>
    <property type="molecule type" value="Genomic_DNA"/>
</dbReference>
<gene>
    <name evidence="3" type="ORF">EAH76_15130</name>
</gene>
<comment type="similarity">
    <text evidence="1">Belongs to the AB hydrolase superfamily. Bacterial non-heme haloperoxidase / perhydrolase family.</text>
</comment>
<proteinExistence type="inferred from homology"/>
<dbReference type="PANTHER" id="PTHR43433:SF3">
    <property type="entry name" value="NON-HEME CHLOROPEROXIDASE"/>
    <property type="match status" value="1"/>
</dbReference>
<sequence length="273" mass="29735">MTTATMKDGTKIFYKDWGTGPVVTFSHGWPLTADAWDAQMFFLGMHGFRVIAHDRRSHGRSEQTWNGNDMDTYADDLATLLETLNVEGATMVGHSTGGGEVARYVGRHGTARVKKAVLIGAVPPQMLQTPTNPNAAPMSVFDGLRAGFLGDRPAFFEGLAHPFFGYNRPGAKVSQGQIGSFVQQGMMGGFKGEYDCIKAFSETDFTDDLKKMTIPTLILHGEDDQIVPIDIAARKQIKLLPKAELKVYPGAPHGMCVTHADKVNADLLAFLKS</sequence>
<dbReference type="Proteomes" id="UP000319931">
    <property type="component" value="Unassembled WGS sequence"/>
</dbReference>
<dbReference type="InterPro" id="IPR050471">
    <property type="entry name" value="AB_hydrolase"/>
</dbReference>
<evidence type="ECO:0000313" key="3">
    <source>
        <dbReference type="EMBL" id="TPG52050.1"/>
    </source>
</evidence>
<evidence type="ECO:0000313" key="4">
    <source>
        <dbReference type="Proteomes" id="UP000319931"/>
    </source>
</evidence>
<organism evidence="3 4">
    <name type="scientific">Sphingomonas glacialis</name>
    <dbReference type="NCBI Taxonomy" id="658225"/>
    <lineage>
        <taxon>Bacteria</taxon>
        <taxon>Pseudomonadati</taxon>
        <taxon>Pseudomonadota</taxon>
        <taxon>Alphaproteobacteria</taxon>
        <taxon>Sphingomonadales</taxon>
        <taxon>Sphingomonadaceae</taxon>
        <taxon>Sphingomonas</taxon>
    </lineage>
</organism>
<dbReference type="SUPFAM" id="SSF53474">
    <property type="entry name" value="alpha/beta-Hydrolases"/>
    <property type="match status" value="1"/>
</dbReference>
<dbReference type="OrthoDB" id="9779853at2"/>
<dbReference type="FunFam" id="3.40.50.1820:FF:000205">
    <property type="entry name" value="Non-haem bromoperoxidase BPO-A2"/>
    <property type="match status" value="1"/>
</dbReference>
<protein>
    <submittedName>
        <fullName evidence="3">Alpha/beta hydrolase</fullName>
    </submittedName>
</protein>
<dbReference type="InterPro" id="IPR000073">
    <property type="entry name" value="AB_hydrolase_1"/>
</dbReference>
<dbReference type="PRINTS" id="PR00111">
    <property type="entry name" value="ABHYDROLASE"/>
</dbReference>
<accession>A0A502FRN2</accession>
<evidence type="ECO:0000259" key="2">
    <source>
        <dbReference type="Pfam" id="PF00561"/>
    </source>
</evidence>
<feature type="domain" description="AB hydrolase-1" evidence="2">
    <location>
        <begin position="21"/>
        <end position="259"/>
    </location>
</feature>
<reference evidence="3 4" key="1">
    <citation type="journal article" date="2019" name="Environ. Microbiol.">
        <title>Species interactions and distinct microbial communities in high Arctic permafrost affected cryosols are associated with the CH4 and CO2 gas fluxes.</title>
        <authorList>
            <person name="Altshuler I."/>
            <person name="Hamel J."/>
            <person name="Turney S."/>
            <person name="Magnuson E."/>
            <person name="Levesque R."/>
            <person name="Greer C."/>
            <person name="Whyte L.G."/>
        </authorList>
    </citation>
    <scope>NUCLEOTIDE SEQUENCE [LARGE SCALE GENOMIC DNA]</scope>
    <source>
        <strain evidence="3 4">E6.1</strain>
    </source>
</reference>
<dbReference type="AlphaFoldDB" id="A0A502FRN2"/>
<evidence type="ECO:0000256" key="1">
    <source>
        <dbReference type="ARBA" id="ARBA00038128"/>
    </source>
</evidence>
<dbReference type="Pfam" id="PF00561">
    <property type="entry name" value="Abhydrolase_1"/>
    <property type="match status" value="1"/>
</dbReference>
<keyword evidence="4" id="KW-1185">Reference proteome</keyword>
<comment type="caution">
    <text evidence="3">The sequence shown here is derived from an EMBL/GenBank/DDBJ whole genome shotgun (WGS) entry which is preliminary data.</text>
</comment>
<dbReference type="RefSeq" id="WP_140851123.1">
    <property type="nucleotide sequence ID" value="NZ_RCZC01000004.1"/>
</dbReference>
<name>A0A502FRN2_9SPHN</name>
<keyword evidence="3" id="KW-0378">Hydrolase</keyword>
<dbReference type="InterPro" id="IPR029058">
    <property type="entry name" value="AB_hydrolase_fold"/>
</dbReference>